<dbReference type="HOGENOM" id="CLU_3110369_0_0_1"/>
<reference evidence="1" key="1">
    <citation type="journal article" date="2011" name="PLoS Biol.">
        <title>Gene gain and loss during evolution of obligate parasitism in the white rust pathogen of Arabidopsis thaliana.</title>
        <authorList>
            <person name="Kemen E."/>
            <person name="Gardiner A."/>
            <person name="Schultz-Larsen T."/>
            <person name="Kemen A.C."/>
            <person name="Balmuth A.L."/>
            <person name="Robert-Seilaniantz A."/>
            <person name="Bailey K."/>
            <person name="Holub E."/>
            <person name="Studholme D.J."/>
            <person name="Maclean D."/>
            <person name="Jones J.D."/>
        </authorList>
    </citation>
    <scope>NUCLEOTIDE SEQUENCE</scope>
</reference>
<evidence type="ECO:0000313" key="1">
    <source>
        <dbReference type="EMBL" id="CCA23902.1"/>
    </source>
</evidence>
<sequence length="52" mass="6303">MMRFWLRNRILVMLNSQICVQRLLGRVFDTSDNFFDESDEMVALNEMNSEWT</sequence>
<dbReference type="EMBL" id="FR824257">
    <property type="protein sequence ID" value="CCA23902.1"/>
    <property type="molecule type" value="Genomic_DNA"/>
</dbReference>
<dbReference type="AlphaFoldDB" id="F0WRD9"/>
<reference evidence="1" key="2">
    <citation type="submission" date="2011-02" db="EMBL/GenBank/DDBJ databases">
        <authorList>
            <person name="MacLean D."/>
        </authorList>
    </citation>
    <scope>NUCLEOTIDE SEQUENCE</scope>
</reference>
<protein>
    <submittedName>
        <fullName evidence="1">AlNc14C212G8944 protein</fullName>
    </submittedName>
</protein>
<accession>F0WRD9</accession>
<name>F0WRD9_9STRA</name>
<organism evidence="1">
    <name type="scientific">Albugo laibachii Nc14</name>
    <dbReference type="NCBI Taxonomy" id="890382"/>
    <lineage>
        <taxon>Eukaryota</taxon>
        <taxon>Sar</taxon>
        <taxon>Stramenopiles</taxon>
        <taxon>Oomycota</taxon>
        <taxon>Peronosporomycetes</taxon>
        <taxon>Albuginales</taxon>
        <taxon>Albuginaceae</taxon>
        <taxon>Albugo</taxon>
    </lineage>
</organism>
<proteinExistence type="predicted"/>
<gene>
    <name evidence="1" type="primary">AlNc14C212G8944</name>
    <name evidence="1" type="ORF">ALNC14_100460</name>
</gene>